<dbReference type="EMBL" id="JQFZ01000336">
    <property type="protein sequence ID" value="KGO50459.1"/>
    <property type="molecule type" value="Genomic_DNA"/>
</dbReference>
<proteinExistence type="inferred from homology"/>
<dbReference type="GO" id="GO:0016491">
    <property type="term" value="F:oxidoreductase activity"/>
    <property type="evidence" value="ECO:0007669"/>
    <property type="project" value="UniProtKB-KW"/>
</dbReference>
<dbReference type="VEuPathDB" id="FungiDB:PEXP_082620"/>
<evidence type="ECO:0000256" key="5">
    <source>
        <dbReference type="ARBA" id="ARBA00023002"/>
    </source>
</evidence>
<accession>A0A0A2J552</accession>
<dbReference type="InterPro" id="IPR050416">
    <property type="entry name" value="FAD-linked_Oxidoreductase"/>
</dbReference>
<comment type="similarity">
    <text evidence="2">Belongs to the oxygen-dependent FAD-linked oxidoreductase family.</text>
</comment>
<keyword evidence="5" id="KW-0560">Oxidoreductase</keyword>
<dbReference type="RefSeq" id="XP_016593683.1">
    <property type="nucleotide sequence ID" value="XM_016741057.1"/>
</dbReference>
<dbReference type="InterPro" id="IPR006094">
    <property type="entry name" value="Oxid_FAD_bind_N"/>
</dbReference>
<dbReference type="InterPro" id="IPR016166">
    <property type="entry name" value="FAD-bd_PCMH"/>
</dbReference>
<dbReference type="HOGENOM" id="CLU_2027504_0_0_1"/>
<evidence type="ECO:0000256" key="2">
    <source>
        <dbReference type="ARBA" id="ARBA00005466"/>
    </source>
</evidence>
<evidence type="ECO:0000256" key="3">
    <source>
        <dbReference type="ARBA" id="ARBA00022630"/>
    </source>
</evidence>
<reference evidence="7 8" key="1">
    <citation type="journal article" date="2015" name="Mol. Plant Microbe Interact.">
        <title>Genome, transcriptome, and functional analyses of Penicillium expansum provide new insights into secondary metabolism and pathogenicity.</title>
        <authorList>
            <person name="Ballester A.R."/>
            <person name="Marcet-Houben M."/>
            <person name="Levin E."/>
            <person name="Sela N."/>
            <person name="Selma-Lazaro C."/>
            <person name="Carmona L."/>
            <person name="Wisniewski M."/>
            <person name="Droby S."/>
            <person name="Gonzalez-Candelas L."/>
            <person name="Gabaldon T."/>
        </authorList>
    </citation>
    <scope>NUCLEOTIDE SEQUENCE [LARGE SCALE GENOMIC DNA]</scope>
    <source>
        <strain evidence="7 8">MD-8</strain>
    </source>
</reference>
<dbReference type="Gene3D" id="3.30.465.10">
    <property type="match status" value="1"/>
</dbReference>
<dbReference type="Pfam" id="PF01565">
    <property type="entry name" value="FAD_binding_4"/>
    <property type="match status" value="1"/>
</dbReference>
<dbReference type="GO" id="GO:0071949">
    <property type="term" value="F:FAD binding"/>
    <property type="evidence" value="ECO:0007669"/>
    <property type="project" value="InterPro"/>
</dbReference>
<keyword evidence="8" id="KW-1185">Reference proteome</keyword>
<keyword evidence="3" id="KW-0285">Flavoprotein</keyword>
<name>A0A0A2J552_PENEN</name>
<dbReference type="AlphaFoldDB" id="A0A0A2J552"/>
<keyword evidence="4" id="KW-0274">FAD</keyword>
<comment type="cofactor">
    <cofactor evidence="1">
        <name>FAD</name>
        <dbReference type="ChEBI" id="CHEBI:57692"/>
    </cofactor>
</comment>
<evidence type="ECO:0000259" key="6">
    <source>
        <dbReference type="PROSITE" id="PS51387"/>
    </source>
</evidence>
<organism evidence="7 8">
    <name type="scientific">Penicillium expansum</name>
    <name type="common">Blue mold rot fungus</name>
    <dbReference type="NCBI Taxonomy" id="27334"/>
    <lineage>
        <taxon>Eukaryota</taxon>
        <taxon>Fungi</taxon>
        <taxon>Dikarya</taxon>
        <taxon>Ascomycota</taxon>
        <taxon>Pezizomycotina</taxon>
        <taxon>Eurotiomycetes</taxon>
        <taxon>Eurotiomycetidae</taxon>
        <taxon>Eurotiales</taxon>
        <taxon>Aspergillaceae</taxon>
        <taxon>Penicillium</taxon>
    </lineage>
</organism>
<dbReference type="SUPFAM" id="SSF56176">
    <property type="entry name" value="FAD-binding/transporter-associated domain-like"/>
    <property type="match status" value="1"/>
</dbReference>
<gene>
    <name evidence="7" type="ORF">PEX2_037820</name>
</gene>
<protein>
    <submittedName>
        <fullName evidence="7">FAD linked oxidase, N-terminal</fullName>
    </submittedName>
</protein>
<dbReference type="PANTHER" id="PTHR42973">
    <property type="entry name" value="BINDING OXIDOREDUCTASE, PUTATIVE (AFU_ORTHOLOGUE AFUA_1G17690)-RELATED"/>
    <property type="match status" value="1"/>
</dbReference>
<feature type="domain" description="FAD-binding PCMH-type" evidence="6">
    <location>
        <begin position="22"/>
        <end position="122"/>
    </location>
</feature>
<evidence type="ECO:0000256" key="4">
    <source>
        <dbReference type="ARBA" id="ARBA00022827"/>
    </source>
</evidence>
<dbReference type="PROSITE" id="PS51387">
    <property type="entry name" value="FAD_PCMH"/>
    <property type="match status" value="1"/>
</dbReference>
<dbReference type="InterPro" id="IPR036318">
    <property type="entry name" value="FAD-bd_PCMH-like_sf"/>
</dbReference>
<dbReference type="Proteomes" id="UP000030143">
    <property type="component" value="Unassembled WGS sequence"/>
</dbReference>
<comment type="caution">
    <text evidence="7">The sequence shown here is derived from an EMBL/GenBank/DDBJ whole genome shotgun (WGS) entry which is preliminary data.</text>
</comment>
<dbReference type="STRING" id="27334.A0A0A2J552"/>
<dbReference type="GeneID" id="27676476"/>
<sequence length="122" mass="13805">MEIIRVGDIRYEEHSNGWNILYGHKPSSILLPRTAEEAASCLRNVIRRKEKFRIRSGGHDVNGYSTADGVIVIDLRHLDSIDISDDSTQVKFGPAVKFMFVISQMPQARHPIVTDYIVSHLS</sequence>
<evidence type="ECO:0000256" key="1">
    <source>
        <dbReference type="ARBA" id="ARBA00001974"/>
    </source>
</evidence>
<evidence type="ECO:0000313" key="8">
    <source>
        <dbReference type="Proteomes" id="UP000030143"/>
    </source>
</evidence>
<evidence type="ECO:0000313" key="7">
    <source>
        <dbReference type="EMBL" id="KGO50459.1"/>
    </source>
</evidence>
<dbReference type="PANTHER" id="PTHR42973:SF39">
    <property type="entry name" value="FAD-BINDING PCMH-TYPE DOMAIN-CONTAINING PROTEIN"/>
    <property type="match status" value="1"/>
</dbReference>
<dbReference type="InterPro" id="IPR016169">
    <property type="entry name" value="FAD-bd_PCMH_sub2"/>
</dbReference>